<evidence type="ECO:0000313" key="4">
    <source>
        <dbReference type="EMBL" id="GAA1789218.1"/>
    </source>
</evidence>
<dbReference type="InterPro" id="IPR013736">
    <property type="entry name" value="Xaa-Pro_dipept_C"/>
</dbReference>
<proteinExistence type="predicted"/>
<dbReference type="Gene3D" id="2.60.120.260">
    <property type="entry name" value="Galactose-binding domain-like"/>
    <property type="match status" value="1"/>
</dbReference>
<dbReference type="EMBL" id="BAAAPO010000021">
    <property type="protein sequence ID" value="GAA1789218.1"/>
    <property type="molecule type" value="Genomic_DNA"/>
</dbReference>
<keyword evidence="1" id="KW-0378">Hydrolase</keyword>
<dbReference type="Pfam" id="PF08530">
    <property type="entry name" value="PepX_C"/>
    <property type="match status" value="1"/>
</dbReference>
<feature type="chain" id="PRO_5045902469" evidence="2">
    <location>
        <begin position="24"/>
        <end position="579"/>
    </location>
</feature>
<dbReference type="InterPro" id="IPR008979">
    <property type="entry name" value="Galactose-bd-like_sf"/>
</dbReference>
<feature type="signal peptide" evidence="2">
    <location>
        <begin position="1"/>
        <end position="23"/>
    </location>
</feature>
<keyword evidence="2" id="KW-0732">Signal</keyword>
<dbReference type="InterPro" id="IPR029058">
    <property type="entry name" value="AB_hydrolase_fold"/>
</dbReference>
<dbReference type="SUPFAM" id="SSF53474">
    <property type="entry name" value="alpha/beta-Hydrolases"/>
    <property type="match status" value="1"/>
</dbReference>
<dbReference type="Proteomes" id="UP001499938">
    <property type="component" value="Unassembled WGS sequence"/>
</dbReference>
<reference evidence="5" key="1">
    <citation type="journal article" date="2019" name="Int. J. Syst. Evol. Microbiol.">
        <title>The Global Catalogue of Microorganisms (GCM) 10K type strain sequencing project: providing services to taxonomists for standard genome sequencing and annotation.</title>
        <authorList>
            <consortium name="The Broad Institute Genomics Platform"/>
            <consortium name="The Broad Institute Genome Sequencing Center for Infectious Disease"/>
            <person name="Wu L."/>
            <person name="Ma J."/>
        </authorList>
    </citation>
    <scope>NUCLEOTIDE SEQUENCE [LARGE SCALE GENOMIC DNA]</scope>
    <source>
        <strain evidence="5">JCM 15592</strain>
    </source>
</reference>
<evidence type="ECO:0000256" key="1">
    <source>
        <dbReference type="ARBA" id="ARBA00022801"/>
    </source>
</evidence>
<protein>
    <submittedName>
        <fullName evidence="4">Xaa-Pro dipeptidyl-peptidase</fullName>
    </submittedName>
</protein>
<dbReference type="RefSeq" id="WP_344082645.1">
    <property type="nucleotide sequence ID" value="NZ_BAAAPO010000021.1"/>
</dbReference>
<dbReference type="Gene3D" id="3.40.50.1820">
    <property type="entry name" value="alpha/beta hydrolase"/>
    <property type="match status" value="2"/>
</dbReference>
<gene>
    <name evidence="4" type="ORF">GCM10009811_12680</name>
</gene>
<sequence length="579" mass="62167">MSTRLRTLALVAAAAAASVTAPASGAAGPTGPVVVGGSAQPVFSAKAADWTVREAWVEVPVDSDRDGRQDRVHIRYARATAATDRLPVIMEASPYFTGVKDVPNHNVDHDLFDPTSRRTYADRSAPRAGSPTLLDPWWARNWITRGFAWVEMESLGTGGSTGCPTTGGINETLGPKAVIDWLNGRATAYDRSGRAVRADFTNGRVGMLGVSYDGTLPNAVATTGVDGLKAIIPMSAISDWYGYYRAGGAVVAPDGYQGEDTDVLAKFVLTRANPSICDRVIAGLAARQDRVTGDMSSFWAQRSYLADVAKVKAAVYVSHGLSDWNVKPSQAGLWYRALRAQGTPAKIFWHQGAHGGQPPLYEQNRWFTRYVIGAADGVEREPRAIIENPAGEPIRYADWPIPSAKSTSIPLSQLTLHAGSAGRLLTFSDDPRNSLVPFTTNPKRANGLAFATAPLTANTRLSGFARADLRAAFGQVNANVSIGILDLDARGRATLVTQGWTDPQNRNSLWHSDALIPGQFVNLRVDLEATDHVFAAGHRIAITLLQSDHEFTIRPPAGKTMTLDTSRSMITLPLTASLP</sequence>
<feature type="domain" description="Xaa-Pro dipeptidyl-peptidase C-terminal" evidence="3">
    <location>
        <begin position="364"/>
        <end position="571"/>
    </location>
</feature>
<evidence type="ECO:0000259" key="3">
    <source>
        <dbReference type="SMART" id="SM00939"/>
    </source>
</evidence>
<organism evidence="4 5">
    <name type="scientific">Nostocoides veronense</name>
    <dbReference type="NCBI Taxonomy" id="330836"/>
    <lineage>
        <taxon>Bacteria</taxon>
        <taxon>Bacillati</taxon>
        <taxon>Actinomycetota</taxon>
        <taxon>Actinomycetes</taxon>
        <taxon>Micrococcales</taxon>
        <taxon>Intrasporangiaceae</taxon>
        <taxon>Nostocoides</taxon>
    </lineage>
</organism>
<dbReference type="SMART" id="SM00939">
    <property type="entry name" value="PepX_C"/>
    <property type="match status" value="1"/>
</dbReference>
<name>A0ABP4XU41_9MICO</name>
<keyword evidence="5" id="KW-1185">Reference proteome</keyword>
<accession>A0ABP4XU41</accession>
<dbReference type="SUPFAM" id="SSF49785">
    <property type="entry name" value="Galactose-binding domain-like"/>
    <property type="match status" value="1"/>
</dbReference>
<dbReference type="Pfam" id="PF02129">
    <property type="entry name" value="Peptidase_S15"/>
    <property type="match status" value="1"/>
</dbReference>
<comment type="caution">
    <text evidence="4">The sequence shown here is derived from an EMBL/GenBank/DDBJ whole genome shotgun (WGS) entry which is preliminary data.</text>
</comment>
<dbReference type="InterPro" id="IPR000383">
    <property type="entry name" value="Xaa-Pro-like_dom"/>
</dbReference>
<evidence type="ECO:0000313" key="5">
    <source>
        <dbReference type="Proteomes" id="UP001499938"/>
    </source>
</evidence>
<evidence type="ECO:0000256" key="2">
    <source>
        <dbReference type="SAM" id="SignalP"/>
    </source>
</evidence>